<dbReference type="Proteomes" id="UP001190700">
    <property type="component" value="Unassembled WGS sequence"/>
</dbReference>
<protein>
    <submittedName>
        <fullName evidence="1">Uncharacterized protein</fullName>
    </submittedName>
</protein>
<accession>A0AAE0KTD3</accession>
<dbReference type="AlphaFoldDB" id="A0AAE0KTD3"/>
<dbReference type="EMBL" id="LGRX02018488">
    <property type="protein sequence ID" value="KAK3259744.1"/>
    <property type="molecule type" value="Genomic_DNA"/>
</dbReference>
<reference evidence="1 2" key="1">
    <citation type="journal article" date="2015" name="Genome Biol. Evol.">
        <title>Comparative Genomics of a Bacterivorous Green Alga Reveals Evolutionary Causalities and Consequences of Phago-Mixotrophic Mode of Nutrition.</title>
        <authorList>
            <person name="Burns J.A."/>
            <person name="Paasch A."/>
            <person name="Narechania A."/>
            <person name="Kim E."/>
        </authorList>
    </citation>
    <scope>NUCLEOTIDE SEQUENCE [LARGE SCALE GENOMIC DNA]</scope>
    <source>
        <strain evidence="1 2">PLY_AMNH</strain>
    </source>
</reference>
<evidence type="ECO:0000313" key="1">
    <source>
        <dbReference type="EMBL" id="KAK3259744.1"/>
    </source>
</evidence>
<evidence type="ECO:0000313" key="2">
    <source>
        <dbReference type="Proteomes" id="UP001190700"/>
    </source>
</evidence>
<keyword evidence="2" id="KW-1185">Reference proteome</keyword>
<comment type="caution">
    <text evidence="1">The sequence shown here is derived from an EMBL/GenBank/DDBJ whole genome shotgun (WGS) entry which is preliminary data.</text>
</comment>
<sequence>MPLGGLHKGVDLRVRPFRGYAEDDELRWELGLDGKSRLHLNTKCKSIEEWDQAFLHIAIGCPSKEQGRVLLSFHAWFKLRASQFGFPIMLELYDFLMKLIGEDRADMSEHRVHTVWQEF</sequence>
<name>A0AAE0KTD3_9CHLO</name>
<proteinExistence type="predicted"/>
<gene>
    <name evidence="1" type="ORF">CYMTET_31271</name>
</gene>
<organism evidence="1 2">
    <name type="scientific">Cymbomonas tetramitiformis</name>
    <dbReference type="NCBI Taxonomy" id="36881"/>
    <lineage>
        <taxon>Eukaryota</taxon>
        <taxon>Viridiplantae</taxon>
        <taxon>Chlorophyta</taxon>
        <taxon>Pyramimonadophyceae</taxon>
        <taxon>Pyramimonadales</taxon>
        <taxon>Pyramimonadaceae</taxon>
        <taxon>Cymbomonas</taxon>
    </lineage>
</organism>